<organism evidence="3 4">
    <name type="scientific">Marivita geojedonensis</name>
    <dbReference type="NCBI Taxonomy" id="1123756"/>
    <lineage>
        <taxon>Bacteria</taxon>
        <taxon>Pseudomonadati</taxon>
        <taxon>Pseudomonadota</taxon>
        <taxon>Alphaproteobacteria</taxon>
        <taxon>Rhodobacterales</taxon>
        <taxon>Roseobacteraceae</taxon>
        <taxon>Marivita</taxon>
    </lineage>
</organism>
<dbReference type="EMBL" id="JFKC01000008">
    <property type="protein sequence ID" value="OSQ50856.1"/>
    <property type="molecule type" value="Genomic_DNA"/>
</dbReference>
<protein>
    <recommendedName>
        <fullName evidence="2">DUF1468 domain-containing protein</fullName>
    </recommendedName>
</protein>
<keyword evidence="4" id="KW-1185">Reference proteome</keyword>
<keyword evidence="1" id="KW-1133">Transmembrane helix</keyword>
<feature type="transmembrane region" description="Helical" evidence="1">
    <location>
        <begin position="89"/>
        <end position="122"/>
    </location>
</feature>
<feature type="transmembrane region" description="Helical" evidence="1">
    <location>
        <begin position="42"/>
        <end position="63"/>
    </location>
</feature>
<sequence>MKPQKVEKSRQLGAELVIPVMAIAFTLYYFSTIWNSPWTAQVSAFLVGGILLLVCGIFILNCVRMLANREGSLGFSTLVNRDDIRTGRIGFLGATLGFCVLIDHLGFTLTTFLFLLVSMAILGKGRRLAMITGLAAVISVAGWALFIWAFDTRFPRGWFEITMEALLSNG</sequence>
<dbReference type="OrthoDB" id="7355232at2"/>
<evidence type="ECO:0000256" key="1">
    <source>
        <dbReference type="SAM" id="Phobius"/>
    </source>
</evidence>
<evidence type="ECO:0000313" key="3">
    <source>
        <dbReference type="EMBL" id="OSQ50856.1"/>
    </source>
</evidence>
<reference evidence="3 4" key="1">
    <citation type="submission" date="2014-03" db="EMBL/GenBank/DDBJ databases">
        <title>The draft genome sequence of Marivita geojedonensis KCTC 23882.</title>
        <authorList>
            <person name="Lai Q."/>
            <person name="Shao Z."/>
        </authorList>
    </citation>
    <scope>NUCLEOTIDE SEQUENCE [LARGE SCALE GENOMIC DNA]</scope>
    <source>
        <strain evidence="3 4">DPG-138</strain>
    </source>
</reference>
<accession>A0A1X4NKP7</accession>
<comment type="caution">
    <text evidence="3">The sequence shown here is derived from an EMBL/GenBank/DDBJ whole genome shotgun (WGS) entry which is preliminary data.</text>
</comment>
<name>A0A1X4NKP7_9RHOB</name>
<evidence type="ECO:0000259" key="2">
    <source>
        <dbReference type="Pfam" id="PF07331"/>
    </source>
</evidence>
<dbReference type="Pfam" id="PF07331">
    <property type="entry name" value="TctB"/>
    <property type="match status" value="1"/>
</dbReference>
<feature type="domain" description="DUF1468" evidence="2">
    <location>
        <begin position="19"/>
        <end position="155"/>
    </location>
</feature>
<dbReference type="AlphaFoldDB" id="A0A1X4NKP7"/>
<evidence type="ECO:0000313" key="4">
    <source>
        <dbReference type="Proteomes" id="UP000193926"/>
    </source>
</evidence>
<gene>
    <name evidence="3" type="ORF">MGEO_10445</name>
</gene>
<keyword evidence="1" id="KW-0472">Membrane</keyword>
<dbReference type="Proteomes" id="UP000193926">
    <property type="component" value="Unassembled WGS sequence"/>
</dbReference>
<dbReference type="RefSeq" id="WP_085636925.1">
    <property type="nucleotide sequence ID" value="NZ_JFKC01000008.1"/>
</dbReference>
<feature type="transmembrane region" description="Helical" evidence="1">
    <location>
        <begin position="12"/>
        <end position="30"/>
    </location>
</feature>
<proteinExistence type="predicted"/>
<dbReference type="STRING" id="1123756.MGEO_10445"/>
<keyword evidence="1" id="KW-0812">Transmembrane</keyword>
<feature type="transmembrane region" description="Helical" evidence="1">
    <location>
        <begin position="128"/>
        <end position="150"/>
    </location>
</feature>
<dbReference type="InterPro" id="IPR009936">
    <property type="entry name" value="DUF1468"/>
</dbReference>